<dbReference type="GO" id="GO:0003700">
    <property type="term" value="F:DNA-binding transcription factor activity"/>
    <property type="evidence" value="ECO:0007669"/>
    <property type="project" value="InterPro"/>
</dbReference>
<evidence type="ECO:0000313" key="6">
    <source>
        <dbReference type="EMBL" id="SDK60751.1"/>
    </source>
</evidence>
<evidence type="ECO:0000256" key="3">
    <source>
        <dbReference type="ARBA" id="ARBA00023125"/>
    </source>
</evidence>
<dbReference type="InterPro" id="IPR036390">
    <property type="entry name" value="WH_DNA-bd_sf"/>
</dbReference>
<dbReference type="InterPro" id="IPR050950">
    <property type="entry name" value="HTH-type_LysR_regulators"/>
</dbReference>
<dbReference type="SUPFAM" id="SSF53850">
    <property type="entry name" value="Periplasmic binding protein-like II"/>
    <property type="match status" value="1"/>
</dbReference>
<dbReference type="AlphaFoldDB" id="A0A1G9DA45"/>
<organism evidence="6 7">
    <name type="scientific">Natronincola ferrireducens</name>
    <dbReference type="NCBI Taxonomy" id="393762"/>
    <lineage>
        <taxon>Bacteria</taxon>
        <taxon>Bacillati</taxon>
        <taxon>Bacillota</taxon>
        <taxon>Clostridia</taxon>
        <taxon>Peptostreptococcales</taxon>
        <taxon>Natronincolaceae</taxon>
        <taxon>Natronincola</taxon>
    </lineage>
</organism>
<dbReference type="InterPro" id="IPR036388">
    <property type="entry name" value="WH-like_DNA-bd_sf"/>
</dbReference>
<keyword evidence="3 6" id="KW-0238">DNA-binding</keyword>
<evidence type="ECO:0000256" key="1">
    <source>
        <dbReference type="ARBA" id="ARBA00009437"/>
    </source>
</evidence>
<gene>
    <name evidence="6" type="ORF">SAMN05660472_01698</name>
</gene>
<dbReference type="PANTHER" id="PTHR30419">
    <property type="entry name" value="HTH-TYPE TRANSCRIPTIONAL REGULATOR YBHD"/>
    <property type="match status" value="1"/>
</dbReference>
<evidence type="ECO:0000256" key="4">
    <source>
        <dbReference type="ARBA" id="ARBA00023163"/>
    </source>
</evidence>
<feature type="domain" description="HTH lysR-type" evidence="5">
    <location>
        <begin position="1"/>
        <end position="58"/>
    </location>
</feature>
<dbReference type="GO" id="GO:0003677">
    <property type="term" value="F:DNA binding"/>
    <property type="evidence" value="ECO:0007669"/>
    <property type="project" value="UniProtKB-KW"/>
</dbReference>
<proteinExistence type="inferred from homology"/>
<dbReference type="Gene3D" id="3.40.190.290">
    <property type="match status" value="1"/>
</dbReference>
<keyword evidence="2" id="KW-0805">Transcription regulation</keyword>
<name>A0A1G9DA45_9FIRM</name>
<dbReference type="OrthoDB" id="9803714at2"/>
<evidence type="ECO:0000256" key="2">
    <source>
        <dbReference type="ARBA" id="ARBA00023015"/>
    </source>
</evidence>
<dbReference type="Pfam" id="PF00126">
    <property type="entry name" value="HTH_1"/>
    <property type="match status" value="1"/>
</dbReference>
<dbReference type="Gene3D" id="1.10.10.10">
    <property type="entry name" value="Winged helix-like DNA-binding domain superfamily/Winged helix DNA-binding domain"/>
    <property type="match status" value="1"/>
</dbReference>
<comment type="similarity">
    <text evidence="1">Belongs to the LysR transcriptional regulatory family.</text>
</comment>
<dbReference type="EMBL" id="FNFP01000002">
    <property type="protein sequence ID" value="SDK60751.1"/>
    <property type="molecule type" value="Genomic_DNA"/>
</dbReference>
<dbReference type="InterPro" id="IPR005119">
    <property type="entry name" value="LysR_subst-bd"/>
</dbReference>
<keyword evidence="7" id="KW-1185">Reference proteome</keyword>
<dbReference type="FunFam" id="1.10.10.10:FF:000001">
    <property type="entry name" value="LysR family transcriptional regulator"/>
    <property type="match status" value="1"/>
</dbReference>
<dbReference type="RefSeq" id="WP_090553263.1">
    <property type="nucleotide sequence ID" value="NZ_FNFP01000002.1"/>
</dbReference>
<protein>
    <submittedName>
        <fullName evidence="6">DNA-binding transcriptional regulator, LysR family</fullName>
    </submittedName>
</protein>
<dbReference type="Pfam" id="PF03466">
    <property type="entry name" value="LysR_substrate"/>
    <property type="match status" value="1"/>
</dbReference>
<dbReference type="GO" id="GO:0005829">
    <property type="term" value="C:cytosol"/>
    <property type="evidence" value="ECO:0007669"/>
    <property type="project" value="TreeGrafter"/>
</dbReference>
<dbReference type="Proteomes" id="UP000198718">
    <property type="component" value="Unassembled WGS sequence"/>
</dbReference>
<evidence type="ECO:0000313" key="7">
    <source>
        <dbReference type="Proteomes" id="UP000198718"/>
    </source>
</evidence>
<keyword evidence="4" id="KW-0804">Transcription</keyword>
<dbReference type="STRING" id="393762.SAMN05660472_01698"/>
<reference evidence="6 7" key="1">
    <citation type="submission" date="2016-10" db="EMBL/GenBank/DDBJ databases">
        <authorList>
            <person name="de Groot N.N."/>
        </authorList>
    </citation>
    <scope>NUCLEOTIDE SEQUENCE [LARGE SCALE GENOMIC DNA]</scope>
    <source>
        <strain evidence="6 7">DSM 18346</strain>
    </source>
</reference>
<sequence>MDFRKLSYYEAVCRLGSFTKASKELHVTQPSVTMAIQNLEENLNTQLIKRDRDGLLLTPEGEVLYKKAQYILNALQEVTNEIHDLATTKNIILKIGYSIQMRSALFSIVNKFRSMNTHIKIISNESSTPSILRQIEDGMLDLGIVVLTKEIKKRWQTYPLFEGEVCVCVNKENPLSNHEYILLKEFEKQPLISLSLNNPKDSFIFNVLQDAYEDCIISINPKFTALQLESYFEHIANSDGIGLTYYDSWFNCNQYHVGFEGKLPYVMIPFNPACTYTVGIISHKNQKLSKDAKEFIQYVKKQL</sequence>
<evidence type="ECO:0000259" key="5">
    <source>
        <dbReference type="PROSITE" id="PS50931"/>
    </source>
</evidence>
<dbReference type="InterPro" id="IPR000847">
    <property type="entry name" value="LysR_HTH_N"/>
</dbReference>
<accession>A0A1G9DA45</accession>
<dbReference type="CDD" id="cd05466">
    <property type="entry name" value="PBP2_LTTR_substrate"/>
    <property type="match status" value="1"/>
</dbReference>
<dbReference type="PANTHER" id="PTHR30419:SF8">
    <property type="entry name" value="NITROGEN ASSIMILATION TRANSCRIPTIONAL ACTIVATOR-RELATED"/>
    <property type="match status" value="1"/>
</dbReference>
<dbReference type="SUPFAM" id="SSF46785">
    <property type="entry name" value="Winged helix' DNA-binding domain"/>
    <property type="match status" value="1"/>
</dbReference>
<dbReference type="PROSITE" id="PS50931">
    <property type="entry name" value="HTH_LYSR"/>
    <property type="match status" value="1"/>
</dbReference>
<dbReference type="PRINTS" id="PR00039">
    <property type="entry name" value="HTHLYSR"/>
</dbReference>